<comment type="caution">
    <text evidence="1">The sequence shown here is derived from an EMBL/GenBank/DDBJ whole genome shotgun (WGS) entry which is preliminary data.</text>
</comment>
<reference evidence="1 2" key="1">
    <citation type="submission" date="2023-07" db="EMBL/GenBank/DDBJ databases">
        <title>Sorghum-associated microbial communities from plants grown in Nebraska, USA.</title>
        <authorList>
            <person name="Schachtman D."/>
        </authorList>
    </citation>
    <scope>NUCLEOTIDE SEQUENCE [LARGE SCALE GENOMIC DNA]</scope>
    <source>
        <strain evidence="1 2">BE240</strain>
    </source>
</reference>
<organism evidence="1 2">
    <name type="scientific">Hydrogenophaga laconesensis</name>
    <dbReference type="NCBI Taxonomy" id="1805971"/>
    <lineage>
        <taxon>Bacteria</taxon>
        <taxon>Pseudomonadati</taxon>
        <taxon>Pseudomonadota</taxon>
        <taxon>Betaproteobacteria</taxon>
        <taxon>Burkholderiales</taxon>
        <taxon>Comamonadaceae</taxon>
        <taxon>Hydrogenophaga</taxon>
    </lineage>
</organism>
<sequence length="111" mass="12016">MDVSVLVPGGMWSHWWWQRCAAHSCARRRVHQGDRKCPFPPHCVMEGTWSRLALDGGARRHGLALEEGADLIVQDTGFAHALEAVCRRATLHAAALAGGVSRPAKLASPGL</sequence>
<protein>
    <submittedName>
        <fullName evidence="1">Uncharacterized protein</fullName>
    </submittedName>
</protein>
<dbReference type="Proteomes" id="UP001265550">
    <property type="component" value="Unassembled WGS sequence"/>
</dbReference>
<accession>A0ABU1V596</accession>
<name>A0ABU1V596_9BURK</name>
<dbReference type="EMBL" id="JAVDWE010000001">
    <property type="protein sequence ID" value="MDR7092634.1"/>
    <property type="molecule type" value="Genomic_DNA"/>
</dbReference>
<keyword evidence="2" id="KW-1185">Reference proteome</keyword>
<evidence type="ECO:0000313" key="1">
    <source>
        <dbReference type="EMBL" id="MDR7092634.1"/>
    </source>
</evidence>
<evidence type="ECO:0000313" key="2">
    <source>
        <dbReference type="Proteomes" id="UP001265550"/>
    </source>
</evidence>
<proteinExistence type="predicted"/>
<gene>
    <name evidence="1" type="ORF">J2X09_000357</name>
</gene>